<dbReference type="SUPFAM" id="SSF51735">
    <property type="entry name" value="NAD(P)-binding Rossmann-fold domains"/>
    <property type="match status" value="1"/>
</dbReference>
<evidence type="ECO:0000313" key="1">
    <source>
        <dbReference type="EMBL" id="KAK0701369.1"/>
    </source>
</evidence>
<keyword evidence="2" id="KW-1185">Reference proteome</keyword>
<accession>A0AA39ZPN0</accession>
<dbReference type="PANTHER" id="PTHR45458">
    <property type="entry name" value="SHORT-CHAIN DEHYDROGENASE/REDUCTASE SDR"/>
    <property type="match status" value="1"/>
</dbReference>
<dbReference type="Pfam" id="PF00106">
    <property type="entry name" value="adh_short"/>
    <property type="match status" value="1"/>
</dbReference>
<dbReference type="InterPro" id="IPR036291">
    <property type="entry name" value="NAD(P)-bd_dom_sf"/>
</dbReference>
<dbReference type="AlphaFoldDB" id="A0AA39ZPN0"/>
<reference evidence="1" key="1">
    <citation type="submission" date="2023-06" db="EMBL/GenBank/DDBJ databases">
        <title>Genome-scale phylogeny and comparative genomics of the fungal order Sordariales.</title>
        <authorList>
            <consortium name="Lawrence Berkeley National Laboratory"/>
            <person name="Hensen N."/>
            <person name="Bonometti L."/>
            <person name="Westerberg I."/>
            <person name="Brannstrom I.O."/>
            <person name="Guillou S."/>
            <person name="Cros-Aarteil S."/>
            <person name="Calhoun S."/>
            <person name="Haridas S."/>
            <person name="Kuo A."/>
            <person name="Mondo S."/>
            <person name="Pangilinan J."/>
            <person name="Riley R."/>
            <person name="Labutti K."/>
            <person name="Andreopoulos B."/>
            <person name="Lipzen A."/>
            <person name="Chen C."/>
            <person name="Yanf M."/>
            <person name="Daum C."/>
            <person name="Ng V."/>
            <person name="Clum A."/>
            <person name="Steindorff A."/>
            <person name="Ohm R."/>
            <person name="Martin F."/>
            <person name="Silar P."/>
            <person name="Natvig D."/>
            <person name="Lalanne C."/>
            <person name="Gautier V."/>
            <person name="Ament-Velasquez S.L."/>
            <person name="Kruys A."/>
            <person name="Hutchinson M.I."/>
            <person name="Powell A.J."/>
            <person name="Barry K."/>
            <person name="Miller A.N."/>
            <person name="Grigoriev I.V."/>
            <person name="Debuchy R."/>
            <person name="Gladieux P."/>
            <person name="Thoren M.H."/>
            <person name="Johannesson H."/>
        </authorList>
    </citation>
    <scope>NUCLEOTIDE SEQUENCE</scope>
    <source>
        <strain evidence="1">CBS 540.89</strain>
    </source>
</reference>
<protein>
    <submittedName>
        <fullName evidence="1">Uncharacterized protein</fullName>
    </submittedName>
</protein>
<sequence>MSTETVLVIGANRGIGFELATRFLKRGYKVFGTYRPQTKEDVSVAELKSTGVQTIELDYGDEASIIDAAKTLDGAKLDILINCGAIYNTWDEKPFIEQTADDLLSHFKINVVDNPRIITMSSDFASIADNTGGNVCYRISKSGVNQLTRTMAIDLGKLGSRVKTLAVHPGWLQTKMTEWTGDDDMDECMSSLVEVVARFGTAEGADIPNGGYVKWNGDIMAY</sequence>
<proteinExistence type="predicted"/>
<dbReference type="Proteomes" id="UP001172159">
    <property type="component" value="Unassembled WGS sequence"/>
</dbReference>
<dbReference type="InterPro" id="IPR002347">
    <property type="entry name" value="SDR_fam"/>
</dbReference>
<dbReference type="Gene3D" id="3.40.50.720">
    <property type="entry name" value="NAD(P)-binding Rossmann-like Domain"/>
    <property type="match status" value="2"/>
</dbReference>
<comment type="caution">
    <text evidence="1">The sequence shown here is derived from an EMBL/GenBank/DDBJ whole genome shotgun (WGS) entry which is preliminary data.</text>
</comment>
<gene>
    <name evidence="1" type="ORF">B0T21DRAFT_417206</name>
</gene>
<evidence type="ECO:0000313" key="2">
    <source>
        <dbReference type="Proteomes" id="UP001172159"/>
    </source>
</evidence>
<dbReference type="PANTHER" id="PTHR45458:SF1">
    <property type="entry name" value="SHORT CHAIN DEHYDROGENASE"/>
    <property type="match status" value="1"/>
</dbReference>
<dbReference type="GO" id="GO:0016616">
    <property type="term" value="F:oxidoreductase activity, acting on the CH-OH group of donors, NAD or NADP as acceptor"/>
    <property type="evidence" value="ECO:0007669"/>
    <property type="project" value="TreeGrafter"/>
</dbReference>
<dbReference type="PRINTS" id="PR00081">
    <property type="entry name" value="GDHRDH"/>
</dbReference>
<name>A0AA39ZPN0_9PEZI</name>
<dbReference type="Pfam" id="PF13561">
    <property type="entry name" value="adh_short_C2"/>
    <property type="match status" value="1"/>
</dbReference>
<dbReference type="EMBL" id="JAUKTV010000029">
    <property type="protein sequence ID" value="KAK0701369.1"/>
    <property type="molecule type" value="Genomic_DNA"/>
</dbReference>
<organism evidence="1 2">
    <name type="scientific">Apiosordaria backusii</name>
    <dbReference type="NCBI Taxonomy" id="314023"/>
    <lineage>
        <taxon>Eukaryota</taxon>
        <taxon>Fungi</taxon>
        <taxon>Dikarya</taxon>
        <taxon>Ascomycota</taxon>
        <taxon>Pezizomycotina</taxon>
        <taxon>Sordariomycetes</taxon>
        <taxon>Sordariomycetidae</taxon>
        <taxon>Sordariales</taxon>
        <taxon>Lasiosphaeriaceae</taxon>
        <taxon>Apiosordaria</taxon>
    </lineage>
</organism>
<dbReference type="InterPro" id="IPR052184">
    <property type="entry name" value="SDR_enzymes"/>
</dbReference>